<dbReference type="Gene3D" id="2.40.30.170">
    <property type="match status" value="1"/>
</dbReference>
<dbReference type="InterPro" id="IPR058626">
    <property type="entry name" value="MdtA-like_b-barrel"/>
</dbReference>
<dbReference type="Gene3D" id="2.40.50.100">
    <property type="match status" value="1"/>
</dbReference>
<sequence length="403" mass="43338">MDLPIDTTGSPPRDSAPPRSKRRFLIWGVVVLVSAGLLYWVLRADKSKVRHVAPPPTTVAAATAQRANVPVYRDAIGIVTPIHTALINSQVNGQVITVHYKEGQHVKAGTPLIEINPRPFAAALLQAQGALERDRQILAQAKMDLDRFRAAWAKNAIARQQFEDQEKIVKQAEGTVMNDEGLVAAAQVQLDFCHITSPFAGRVGLRLVDPGNIVNTASTTTLAVITQLQPISVVFTLSEDALTDVLEQTRAGSTLVVEAYDRARTKRLATGTLITIDNQIDTTTGTVKLRAQYDNKSEELFPNQFVNTRLLVRTLEGATIVPSSAVQHDGTKTFVYVIENSKAQIKSVKTGVVEGETTQIVEGIGPGAIVANSSFDKLRDGAAVTIGSAVAARGSAEKQSTPP</sequence>
<feature type="transmembrane region" description="Helical" evidence="6">
    <location>
        <begin position="24"/>
        <end position="42"/>
    </location>
</feature>
<evidence type="ECO:0000259" key="8">
    <source>
        <dbReference type="Pfam" id="PF25917"/>
    </source>
</evidence>
<keyword evidence="4" id="KW-0997">Cell inner membrane</keyword>
<keyword evidence="12" id="KW-1185">Reference proteome</keyword>
<dbReference type="EMBL" id="CP012333">
    <property type="protein sequence ID" value="AKU95484.1"/>
    <property type="molecule type" value="Genomic_DNA"/>
</dbReference>
<feature type="domain" description="Multidrug resistance protein MdtA-like beta-barrel" evidence="9">
    <location>
        <begin position="230"/>
        <end position="312"/>
    </location>
</feature>
<dbReference type="GO" id="GO:0015562">
    <property type="term" value="F:efflux transmembrane transporter activity"/>
    <property type="evidence" value="ECO:0007669"/>
    <property type="project" value="TreeGrafter"/>
</dbReference>
<evidence type="ECO:0000313" key="12">
    <source>
        <dbReference type="Proteomes" id="UP000064967"/>
    </source>
</evidence>
<organism evidence="11 12">
    <name type="scientific">Labilithrix luteola</name>
    <dbReference type="NCBI Taxonomy" id="1391654"/>
    <lineage>
        <taxon>Bacteria</taxon>
        <taxon>Pseudomonadati</taxon>
        <taxon>Myxococcota</taxon>
        <taxon>Polyangia</taxon>
        <taxon>Polyangiales</taxon>
        <taxon>Labilitrichaceae</taxon>
        <taxon>Labilithrix</taxon>
    </lineage>
</organism>
<dbReference type="InterPro" id="IPR058637">
    <property type="entry name" value="YknX-like_C"/>
</dbReference>
<dbReference type="Pfam" id="PF25876">
    <property type="entry name" value="HH_MFP_RND"/>
    <property type="match status" value="1"/>
</dbReference>
<evidence type="ECO:0000256" key="1">
    <source>
        <dbReference type="ARBA" id="ARBA00004236"/>
    </source>
</evidence>
<feature type="domain" description="YknX-like C-terminal permuted SH3-like" evidence="10">
    <location>
        <begin position="320"/>
        <end position="386"/>
    </location>
</feature>
<evidence type="ECO:0000256" key="6">
    <source>
        <dbReference type="SAM" id="Phobius"/>
    </source>
</evidence>
<keyword evidence="6" id="KW-1133">Transmembrane helix</keyword>
<evidence type="ECO:0000256" key="4">
    <source>
        <dbReference type="ARBA" id="ARBA00022519"/>
    </source>
</evidence>
<reference evidence="11 12" key="1">
    <citation type="submission" date="2015-08" db="EMBL/GenBank/DDBJ databases">
        <authorList>
            <person name="Babu N.S."/>
            <person name="Beckwith C.J."/>
            <person name="Beseler K.G."/>
            <person name="Brison A."/>
            <person name="Carone J.V."/>
            <person name="Caskin T.P."/>
            <person name="Diamond M."/>
            <person name="Durham M.E."/>
            <person name="Foxe J.M."/>
            <person name="Go M."/>
            <person name="Henderson B.A."/>
            <person name="Jones I.B."/>
            <person name="McGettigan J.A."/>
            <person name="Micheletti S.J."/>
            <person name="Nasrallah M.E."/>
            <person name="Ortiz D."/>
            <person name="Piller C.R."/>
            <person name="Privatt S.R."/>
            <person name="Schneider S.L."/>
            <person name="Sharp S."/>
            <person name="Smith T.C."/>
            <person name="Stanton J.D."/>
            <person name="Ullery H.E."/>
            <person name="Wilson R.J."/>
            <person name="Serrano M.G."/>
            <person name="Buck G."/>
            <person name="Lee V."/>
            <person name="Wang Y."/>
            <person name="Carvalho R."/>
            <person name="Voegtly L."/>
            <person name="Shi R."/>
            <person name="Duckworth R."/>
            <person name="Johnson A."/>
            <person name="Loviza R."/>
            <person name="Walstead R."/>
            <person name="Shah Z."/>
            <person name="Kiflezghi M."/>
            <person name="Wade K."/>
            <person name="Ball S.L."/>
            <person name="Bradley K.W."/>
            <person name="Asai D.J."/>
            <person name="Bowman C.A."/>
            <person name="Russell D.A."/>
            <person name="Pope W.H."/>
            <person name="Jacobs-Sera D."/>
            <person name="Hendrix R.W."/>
            <person name="Hatfull G.F."/>
        </authorList>
    </citation>
    <scope>NUCLEOTIDE SEQUENCE [LARGE SCALE GENOMIC DNA]</scope>
    <source>
        <strain evidence="11 12">DSM 27648</strain>
    </source>
</reference>
<accession>A0A0K1PQU0</accession>
<keyword evidence="5 6" id="KW-0472">Membrane</keyword>
<evidence type="ECO:0000256" key="2">
    <source>
        <dbReference type="ARBA" id="ARBA00009477"/>
    </source>
</evidence>
<dbReference type="InterPro" id="IPR058625">
    <property type="entry name" value="MdtA-like_BSH"/>
</dbReference>
<dbReference type="PANTHER" id="PTHR30469">
    <property type="entry name" value="MULTIDRUG RESISTANCE PROTEIN MDTA"/>
    <property type="match status" value="1"/>
</dbReference>
<keyword evidence="6" id="KW-0812">Transmembrane</keyword>
<dbReference type="Pfam" id="PF25917">
    <property type="entry name" value="BSH_RND"/>
    <property type="match status" value="1"/>
</dbReference>
<dbReference type="KEGG" id="llu:AKJ09_02148"/>
<comment type="subcellular location">
    <subcellularLocation>
        <location evidence="1">Cell membrane</location>
    </subcellularLocation>
</comment>
<gene>
    <name evidence="11" type="ORF">AKJ09_02148</name>
</gene>
<dbReference type="RefSeq" id="WP_169927409.1">
    <property type="nucleotide sequence ID" value="NZ_CP012333.1"/>
</dbReference>
<evidence type="ECO:0000256" key="3">
    <source>
        <dbReference type="ARBA" id="ARBA00022475"/>
    </source>
</evidence>
<evidence type="ECO:0000259" key="9">
    <source>
        <dbReference type="Pfam" id="PF25944"/>
    </source>
</evidence>
<feature type="domain" description="Multidrug resistance protein MdtA-like barrel-sandwich hybrid" evidence="8">
    <location>
        <begin position="84"/>
        <end position="226"/>
    </location>
</feature>
<dbReference type="AlphaFoldDB" id="A0A0K1PQU0"/>
<proteinExistence type="inferred from homology"/>
<dbReference type="NCBIfam" id="TIGR01730">
    <property type="entry name" value="RND_mfp"/>
    <property type="match status" value="1"/>
</dbReference>
<name>A0A0K1PQU0_9BACT</name>
<evidence type="ECO:0000313" key="11">
    <source>
        <dbReference type="EMBL" id="AKU95484.1"/>
    </source>
</evidence>
<dbReference type="SUPFAM" id="SSF111369">
    <property type="entry name" value="HlyD-like secretion proteins"/>
    <property type="match status" value="1"/>
</dbReference>
<dbReference type="Pfam" id="PF25989">
    <property type="entry name" value="YknX_C"/>
    <property type="match status" value="1"/>
</dbReference>
<evidence type="ECO:0000259" key="10">
    <source>
        <dbReference type="Pfam" id="PF25989"/>
    </source>
</evidence>
<protein>
    <submittedName>
        <fullName evidence="11">Putative Co/Zn/Cd efflux system membrane fusion protein</fullName>
    </submittedName>
</protein>
<dbReference type="PANTHER" id="PTHR30469:SF12">
    <property type="entry name" value="MULTIDRUG RESISTANCE PROTEIN MDTA"/>
    <property type="match status" value="1"/>
</dbReference>
<dbReference type="Gene3D" id="2.40.420.20">
    <property type="match status" value="1"/>
</dbReference>
<dbReference type="Proteomes" id="UP000064967">
    <property type="component" value="Chromosome"/>
</dbReference>
<feature type="domain" description="Multidrug resistance protein MdtA-like alpha-helical hairpin" evidence="7">
    <location>
        <begin position="124"/>
        <end position="192"/>
    </location>
</feature>
<keyword evidence="3" id="KW-1003">Cell membrane</keyword>
<dbReference type="Gene3D" id="1.10.287.470">
    <property type="entry name" value="Helix hairpin bin"/>
    <property type="match status" value="1"/>
</dbReference>
<dbReference type="GO" id="GO:1990281">
    <property type="term" value="C:efflux pump complex"/>
    <property type="evidence" value="ECO:0007669"/>
    <property type="project" value="TreeGrafter"/>
</dbReference>
<dbReference type="InterPro" id="IPR058624">
    <property type="entry name" value="MdtA-like_HH"/>
</dbReference>
<dbReference type="InterPro" id="IPR006143">
    <property type="entry name" value="RND_pump_MFP"/>
</dbReference>
<dbReference type="STRING" id="1391654.AKJ09_02148"/>
<evidence type="ECO:0000259" key="7">
    <source>
        <dbReference type="Pfam" id="PF25876"/>
    </source>
</evidence>
<evidence type="ECO:0000256" key="5">
    <source>
        <dbReference type="ARBA" id="ARBA00023136"/>
    </source>
</evidence>
<comment type="similarity">
    <text evidence="2">Belongs to the membrane fusion protein (MFP) (TC 8.A.1) family.</text>
</comment>
<dbReference type="Pfam" id="PF25944">
    <property type="entry name" value="Beta-barrel_RND"/>
    <property type="match status" value="1"/>
</dbReference>